<dbReference type="AlphaFoldDB" id="A0A431WK63"/>
<organism evidence="5 6">
    <name type="scientific">Bacillus yapensis</name>
    <dbReference type="NCBI Taxonomy" id="2492960"/>
    <lineage>
        <taxon>Bacteria</taxon>
        <taxon>Bacillati</taxon>
        <taxon>Bacillota</taxon>
        <taxon>Bacilli</taxon>
        <taxon>Bacillales</taxon>
        <taxon>Bacillaceae</taxon>
        <taxon>Bacillus</taxon>
    </lineage>
</organism>
<keyword evidence="6" id="KW-1185">Reference proteome</keyword>
<dbReference type="InterPro" id="IPR016169">
    <property type="entry name" value="FAD-bd_PCMH_sub2"/>
</dbReference>
<dbReference type="PANTHER" id="PTHR11748">
    <property type="entry name" value="D-LACTATE DEHYDROGENASE"/>
    <property type="match status" value="1"/>
</dbReference>
<sequence length="451" mass="49415">MEANFTEKGGAILITSDLKEELRTVVPIERIKDNQEIENSFGNSGKIIVAPATEEEISEVLKYANAHGKKISVIAGGTKRGFGGVNETEDILLSLSNYTGIVEHTVGDMTLTVKAGTSFKEIQDYLAGYNQKISLDPSWSEAATIGGVIAANDSGPKRLGYGSARDVVIGLRVVYPDGTVIRSGGKVVKNVAGYDMNKLFIGSMGTIGVISEVTVKLRPVPKYESLVLLTFPDGDLLEIKSFVVNFLDSVMEPITLEILNPSIAEKLGRQKRYTLAISFEDVESSVHYQEEFVKRIKPANADIIVVEKDNASEFWEKFYHLSPRGTEPGHDTEATVKVGVVNLDVLKIIQKAEQLSDAYNLRIEAHGGLGHGLCQVHLYGASEDVEGAIKELRIYATSLGGYATIKHLPLVLRQKISVWGERPSYFFLFEGIKKKIDPNKILNPNRFIGGI</sequence>
<dbReference type="InterPro" id="IPR006094">
    <property type="entry name" value="Oxid_FAD_bind_N"/>
</dbReference>
<feature type="domain" description="FAD-binding PCMH-type" evidence="4">
    <location>
        <begin position="41"/>
        <end position="220"/>
    </location>
</feature>
<evidence type="ECO:0000256" key="3">
    <source>
        <dbReference type="ARBA" id="ARBA00023002"/>
    </source>
</evidence>
<evidence type="ECO:0000256" key="2">
    <source>
        <dbReference type="ARBA" id="ARBA00022827"/>
    </source>
</evidence>
<dbReference type="InterPro" id="IPR016166">
    <property type="entry name" value="FAD-bd_PCMH"/>
</dbReference>
<dbReference type="Proteomes" id="UP000271374">
    <property type="component" value="Unassembled WGS sequence"/>
</dbReference>
<dbReference type="SUPFAM" id="SSF56176">
    <property type="entry name" value="FAD-binding/transporter-associated domain-like"/>
    <property type="match status" value="1"/>
</dbReference>
<dbReference type="InterPro" id="IPR016164">
    <property type="entry name" value="FAD-linked_Oxase-like_C"/>
</dbReference>
<protein>
    <submittedName>
        <fullName evidence="5">FAD-binding oxidoreductase</fullName>
    </submittedName>
</protein>
<evidence type="ECO:0000313" key="6">
    <source>
        <dbReference type="Proteomes" id="UP000271374"/>
    </source>
</evidence>
<keyword evidence="1" id="KW-0285">Flavoprotein</keyword>
<name>A0A431WK63_9BACI</name>
<dbReference type="Gene3D" id="3.30.465.10">
    <property type="match status" value="1"/>
</dbReference>
<dbReference type="PROSITE" id="PS51387">
    <property type="entry name" value="FAD_PCMH"/>
    <property type="match status" value="1"/>
</dbReference>
<keyword evidence="3" id="KW-0560">Oxidoreductase</keyword>
<dbReference type="GO" id="GO:0016491">
    <property type="term" value="F:oxidoreductase activity"/>
    <property type="evidence" value="ECO:0007669"/>
    <property type="project" value="UniProtKB-KW"/>
</dbReference>
<dbReference type="Pfam" id="PF01565">
    <property type="entry name" value="FAD_binding_4"/>
    <property type="match status" value="1"/>
</dbReference>
<evidence type="ECO:0000259" key="4">
    <source>
        <dbReference type="PROSITE" id="PS51387"/>
    </source>
</evidence>
<evidence type="ECO:0000256" key="1">
    <source>
        <dbReference type="ARBA" id="ARBA00022630"/>
    </source>
</evidence>
<dbReference type="PANTHER" id="PTHR11748:SF103">
    <property type="entry name" value="GLYCOLATE OXIDASE SUBUNIT GLCE"/>
    <property type="match status" value="1"/>
</dbReference>
<dbReference type="EMBL" id="RXNT01000001">
    <property type="protein sequence ID" value="RTR36008.1"/>
    <property type="molecule type" value="Genomic_DNA"/>
</dbReference>
<gene>
    <name evidence="5" type="ORF">EKG37_00150</name>
</gene>
<dbReference type="InterPro" id="IPR036318">
    <property type="entry name" value="FAD-bd_PCMH-like_sf"/>
</dbReference>
<reference evidence="5 6" key="1">
    <citation type="submission" date="2018-12" db="EMBL/GenBank/DDBJ databases">
        <title>Bacillus yapensis draft genome sequence.</title>
        <authorList>
            <person name="Yu L."/>
            <person name="Xu X."/>
            <person name="Tang X."/>
        </authorList>
    </citation>
    <scope>NUCLEOTIDE SEQUENCE [LARGE SCALE GENOMIC DNA]</scope>
    <source>
        <strain evidence="5 6">XXST-01</strain>
    </source>
</reference>
<dbReference type="OrthoDB" id="9767256at2"/>
<proteinExistence type="predicted"/>
<keyword evidence="2" id="KW-0274">FAD</keyword>
<comment type="caution">
    <text evidence="5">The sequence shown here is derived from an EMBL/GenBank/DDBJ whole genome shotgun (WGS) entry which is preliminary data.</text>
</comment>
<evidence type="ECO:0000313" key="5">
    <source>
        <dbReference type="EMBL" id="RTR36008.1"/>
    </source>
</evidence>
<accession>A0A431WK63</accession>
<dbReference type="GO" id="GO:0071949">
    <property type="term" value="F:FAD binding"/>
    <property type="evidence" value="ECO:0007669"/>
    <property type="project" value="InterPro"/>
</dbReference>
<dbReference type="SUPFAM" id="SSF55103">
    <property type="entry name" value="FAD-linked oxidases, C-terminal domain"/>
    <property type="match status" value="1"/>
</dbReference>